<evidence type="ECO:0000259" key="7">
    <source>
        <dbReference type="PROSITE" id="PS50086"/>
    </source>
</evidence>
<evidence type="ECO:0000256" key="6">
    <source>
        <dbReference type="ARBA" id="ARBA00034103"/>
    </source>
</evidence>
<keyword evidence="3" id="KW-0770">Synapse</keyword>
<evidence type="ECO:0000256" key="2">
    <source>
        <dbReference type="ARBA" id="ARBA00004184"/>
    </source>
</evidence>
<evidence type="ECO:0000256" key="3">
    <source>
        <dbReference type="ARBA" id="ARBA00023018"/>
    </source>
</evidence>
<dbReference type="InterPro" id="IPR000195">
    <property type="entry name" value="Rab-GAP-TBC_dom"/>
</dbReference>
<comment type="subcellular location">
    <subcellularLocation>
        <location evidence="1">Cytoplasmic vesicle membrane</location>
    </subcellularLocation>
    <subcellularLocation>
        <location evidence="2">Endomembrane system</location>
        <topology evidence="2">Peripheral membrane protein</topology>
    </subcellularLocation>
    <subcellularLocation>
        <location evidence="6">Synapse</location>
    </subcellularLocation>
</comment>
<dbReference type="Pfam" id="PF07534">
    <property type="entry name" value="TLD"/>
    <property type="match status" value="1"/>
</dbReference>
<dbReference type="PANTHER" id="PTHR23354">
    <property type="entry name" value="NUCLEOLAR PROTEIN 7/ESTROGEN RECEPTOR COACTIVATOR-RELATED"/>
    <property type="match status" value="1"/>
</dbReference>
<dbReference type="PROSITE" id="PS50086">
    <property type="entry name" value="TBC_RABGAP"/>
    <property type="match status" value="1"/>
</dbReference>
<evidence type="ECO:0000256" key="5">
    <source>
        <dbReference type="ARBA" id="ARBA00023329"/>
    </source>
</evidence>
<dbReference type="InterPro" id="IPR006571">
    <property type="entry name" value="TLDc_dom"/>
</dbReference>
<dbReference type="SMART" id="SM00584">
    <property type="entry name" value="TLDc"/>
    <property type="match status" value="1"/>
</dbReference>
<dbReference type="OrthoDB" id="10065050at2759"/>
<keyword evidence="5" id="KW-0968">Cytoplasmic vesicle</keyword>
<dbReference type="EMBL" id="HACA01027902">
    <property type="protein sequence ID" value="CDW45263.1"/>
    <property type="molecule type" value="Transcribed_RNA"/>
</dbReference>
<accession>A0A0K2V3Z1</accession>
<dbReference type="PROSITE" id="PS51886">
    <property type="entry name" value="TLDC"/>
    <property type="match status" value="1"/>
</dbReference>
<dbReference type="GO" id="GO:0012505">
    <property type="term" value="C:endomembrane system"/>
    <property type="evidence" value="ECO:0007669"/>
    <property type="project" value="UniProtKB-SubCell"/>
</dbReference>
<dbReference type="GO" id="GO:0045202">
    <property type="term" value="C:synapse"/>
    <property type="evidence" value="ECO:0007669"/>
    <property type="project" value="UniProtKB-SubCell"/>
</dbReference>
<protein>
    <submittedName>
        <fullName evidence="9">TBC1 domain family member 24like [Ceratitis capitata]</fullName>
    </submittedName>
</protein>
<feature type="domain" description="TLDc" evidence="8">
    <location>
        <begin position="389"/>
        <end position="569"/>
    </location>
</feature>
<dbReference type="Gene3D" id="1.10.472.80">
    <property type="entry name" value="Ypt/Rab-GAP domain of gyp1p, domain 3"/>
    <property type="match status" value="1"/>
</dbReference>
<evidence type="ECO:0000256" key="1">
    <source>
        <dbReference type="ARBA" id="ARBA00004156"/>
    </source>
</evidence>
<reference evidence="9" key="1">
    <citation type="submission" date="2014-05" db="EMBL/GenBank/DDBJ databases">
        <authorList>
            <person name="Chronopoulou M."/>
        </authorList>
    </citation>
    <scope>NUCLEOTIDE SEQUENCE</scope>
    <source>
        <tissue evidence="9">Whole organism</tissue>
    </source>
</reference>
<dbReference type="PANTHER" id="PTHR23354:SF122">
    <property type="entry name" value="GTPASE-ACTIVATING PROTEIN SKYWALKER"/>
    <property type="match status" value="1"/>
</dbReference>
<sequence length="573" mass="65404">MTGDHPNTNSSDKRHDSVFDLSAVNPDRLVVLRQFQDENASTPPEEKETALQEAIKSIDKNRIRSLKLCLYDPRRCILWKSLLEFLAGDELEPNLKIYQDTLTTLYADESSRSSPPPFQPCINPKLTSTYGLNELGRVSVRRIVHCVTYNSPEIQYCPLVFPLASIFRHFLKEDESYALIMTLLASKEKNYIPHSRQQENIHALVLLEIATKYSGKAFRNLEANIGTSEEMEKFFRQSHRWIFCQLPFTHLVRLIDCFLLEGEKVIIRFCIALLKSFSKGSGRTESIRKNGLYKAFDLHIKEIKTSPTHLMNKAFNIRGFSQSDIKRAKLHAEIGIKTRYPTSGRAQSLEHIPICDNVTGTLTPMQEFSTPQITQKFVMNLPSLPLTSSLLTTESIRFIWKWLPPRIALCPNIYLAYSSDEHGVSISTFYSRIEEYEQTILVVKTTDQEVFGAYCSSSWKERNRNDDRGNRQRYFGTGETFLFVLAPKMKHYSWVGPGNGINKVEDHTRELYMSGTSENICVGGGKGSALFIDNTLSLGSSEKCVTFNNDPLSSKRDFQISLIEVYGLYKSEN</sequence>
<dbReference type="GO" id="GO:0030659">
    <property type="term" value="C:cytoplasmic vesicle membrane"/>
    <property type="evidence" value="ECO:0007669"/>
    <property type="project" value="UniProtKB-SubCell"/>
</dbReference>
<dbReference type="AlphaFoldDB" id="A0A0K2V3Z1"/>
<dbReference type="SUPFAM" id="SSF47923">
    <property type="entry name" value="Ypt/Rab-GAP domain of gyp1p"/>
    <property type="match status" value="1"/>
</dbReference>
<proteinExistence type="predicted"/>
<evidence type="ECO:0000313" key="9">
    <source>
        <dbReference type="EMBL" id="CDW45263.1"/>
    </source>
</evidence>
<dbReference type="Pfam" id="PF00566">
    <property type="entry name" value="RabGAP-TBC"/>
    <property type="match status" value="1"/>
</dbReference>
<dbReference type="InterPro" id="IPR035969">
    <property type="entry name" value="Rab-GAP_TBC_sf"/>
</dbReference>
<feature type="domain" description="Rab-GAP TBC" evidence="7">
    <location>
        <begin position="69"/>
        <end position="262"/>
    </location>
</feature>
<evidence type="ECO:0000256" key="4">
    <source>
        <dbReference type="ARBA" id="ARBA00023136"/>
    </source>
</evidence>
<evidence type="ECO:0000259" key="8">
    <source>
        <dbReference type="PROSITE" id="PS51886"/>
    </source>
</evidence>
<keyword evidence="4" id="KW-0472">Membrane</keyword>
<name>A0A0K2V3Z1_LEPSM</name>
<organism evidence="9">
    <name type="scientific">Lepeophtheirus salmonis</name>
    <name type="common">Salmon louse</name>
    <name type="synonym">Caligus salmonis</name>
    <dbReference type="NCBI Taxonomy" id="72036"/>
    <lineage>
        <taxon>Eukaryota</taxon>
        <taxon>Metazoa</taxon>
        <taxon>Ecdysozoa</taxon>
        <taxon>Arthropoda</taxon>
        <taxon>Crustacea</taxon>
        <taxon>Multicrustacea</taxon>
        <taxon>Hexanauplia</taxon>
        <taxon>Copepoda</taxon>
        <taxon>Siphonostomatoida</taxon>
        <taxon>Caligidae</taxon>
        <taxon>Lepeophtheirus</taxon>
    </lineage>
</organism>